<accession>A0ABD3I9F1</accession>
<dbReference type="AlphaFoldDB" id="A0ABD3I9F1"/>
<keyword evidence="1" id="KW-0862">Zinc</keyword>
<gene>
    <name evidence="3" type="ORF">R1sor_016959</name>
</gene>
<dbReference type="SMART" id="SM00184">
    <property type="entry name" value="RING"/>
    <property type="match status" value="1"/>
</dbReference>
<dbReference type="Pfam" id="PF17123">
    <property type="entry name" value="zf-RING_11"/>
    <property type="match status" value="1"/>
</dbReference>
<evidence type="ECO:0000313" key="4">
    <source>
        <dbReference type="Proteomes" id="UP001633002"/>
    </source>
</evidence>
<proteinExistence type="predicted"/>
<keyword evidence="1" id="KW-0479">Metal-binding</keyword>
<dbReference type="SUPFAM" id="SSF57850">
    <property type="entry name" value="RING/U-box"/>
    <property type="match status" value="1"/>
</dbReference>
<dbReference type="InterPro" id="IPR001841">
    <property type="entry name" value="Znf_RING"/>
</dbReference>
<reference evidence="3 4" key="1">
    <citation type="submission" date="2024-09" db="EMBL/GenBank/DDBJ databases">
        <title>Chromosome-scale assembly of Riccia sorocarpa.</title>
        <authorList>
            <person name="Paukszto L."/>
        </authorList>
    </citation>
    <scope>NUCLEOTIDE SEQUENCE [LARGE SCALE GENOMIC DNA]</scope>
    <source>
        <strain evidence="3">LP-2024</strain>
        <tissue evidence="3">Aerial parts of the thallus</tissue>
    </source>
</reference>
<evidence type="ECO:0000313" key="3">
    <source>
        <dbReference type="EMBL" id="KAL3698937.1"/>
    </source>
</evidence>
<keyword evidence="1" id="KW-0863">Zinc-finger</keyword>
<evidence type="ECO:0000256" key="1">
    <source>
        <dbReference type="PROSITE-ProRule" id="PRU00175"/>
    </source>
</evidence>
<protein>
    <recommendedName>
        <fullName evidence="2">RING-type domain-containing protein</fullName>
    </recommendedName>
</protein>
<organism evidence="3 4">
    <name type="scientific">Riccia sorocarpa</name>
    <dbReference type="NCBI Taxonomy" id="122646"/>
    <lineage>
        <taxon>Eukaryota</taxon>
        <taxon>Viridiplantae</taxon>
        <taxon>Streptophyta</taxon>
        <taxon>Embryophyta</taxon>
        <taxon>Marchantiophyta</taxon>
        <taxon>Marchantiopsida</taxon>
        <taxon>Marchantiidae</taxon>
        <taxon>Marchantiales</taxon>
        <taxon>Ricciaceae</taxon>
        <taxon>Riccia</taxon>
    </lineage>
</organism>
<sequence length="323" mass="37739">MYISELQNLRSEGTKAKLTGKVPSRDWLQEAKQNWKRDSTPENLRRLNDALEEHEDQIVLHEKMFLKHARFLSPTEDDADVSDLSRCSVILTRHNTWRGTAHQLPEQFQGGERCSICMDMIGPSGAYLIATCPHIFHIECLVMTFREGEDKCPNCRNPFHRDMIRKFYMERVRKFVHPTSCFEDPTAQRRTNLILPFLYMCFERYLIAFETGVPLEQRREMFPSFIAEVIVEFPDSVLHEEDRFPSPYDLRTEVKHLLKFYLVREIAEREGLAEYMGQVGADFSTKTWPPECWNSRVIERNLAVVYGGRGTTVPPNARFQILG</sequence>
<dbReference type="PROSITE" id="PS50089">
    <property type="entry name" value="ZF_RING_2"/>
    <property type="match status" value="1"/>
</dbReference>
<dbReference type="EMBL" id="JBJQOH010000001">
    <property type="protein sequence ID" value="KAL3698937.1"/>
    <property type="molecule type" value="Genomic_DNA"/>
</dbReference>
<comment type="caution">
    <text evidence="3">The sequence shown here is derived from an EMBL/GenBank/DDBJ whole genome shotgun (WGS) entry which is preliminary data.</text>
</comment>
<evidence type="ECO:0000259" key="2">
    <source>
        <dbReference type="PROSITE" id="PS50089"/>
    </source>
</evidence>
<keyword evidence="4" id="KW-1185">Reference proteome</keyword>
<dbReference type="Proteomes" id="UP001633002">
    <property type="component" value="Unassembled WGS sequence"/>
</dbReference>
<dbReference type="InterPro" id="IPR013083">
    <property type="entry name" value="Znf_RING/FYVE/PHD"/>
</dbReference>
<name>A0ABD3I9F1_9MARC</name>
<dbReference type="GO" id="GO:0008270">
    <property type="term" value="F:zinc ion binding"/>
    <property type="evidence" value="ECO:0007669"/>
    <property type="project" value="UniProtKB-KW"/>
</dbReference>
<feature type="domain" description="RING-type" evidence="2">
    <location>
        <begin position="114"/>
        <end position="156"/>
    </location>
</feature>
<dbReference type="Gene3D" id="3.30.40.10">
    <property type="entry name" value="Zinc/RING finger domain, C3HC4 (zinc finger)"/>
    <property type="match status" value="1"/>
</dbReference>